<organism evidence="1 3">
    <name type="scientific">Agrobacterium larrymoorei</name>
    <dbReference type="NCBI Taxonomy" id="160699"/>
    <lineage>
        <taxon>Bacteria</taxon>
        <taxon>Pseudomonadati</taxon>
        <taxon>Pseudomonadota</taxon>
        <taxon>Alphaproteobacteria</taxon>
        <taxon>Hyphomicrobiales</taxon>
        <taxon>Rhizobiaceae</taxon>
        <taxon>Rhizobium/Agrobacterium group</taxon>
        <taxon>Agrobacterium</taxon>
    </lineage>
</organism>
<evidence type="ECO:0000313" key="2">
    <source>
        <dbReference type="EMBL" id="QYA09933.1"/>
    </source>
</evidence>
<dbReference type="STRING" id="1367849.GCA_000518585_04886"/>
<dbReference type="Proteomes" id="UP000298545">
    <property type="component" value="Chromosome linear"/>
</dbReference>
<dbReference type="EMBL" id="CP039692">
    <property type="protein sequence ID" value="QCI99636.1"/>
    <property type="molecule type" value="Genomic_DNA"/>
</dbReference>
<accession>A0A4D7DZY9</accession>
<name>A0A4D7DZY9_9HYPH</name>
<dbReference type="AlphaFoldDB" id="A0A4D7DZY9"/>
<sequence>MKRYTVILHDQAEAVLLKLYGDLASYDRAGPDVAWNYVSGIRSFLSELSTFPKRGTVREGKIPGLRIIGYRRSVSIAFAVEDNYVMVLGVFYGGQEIRDDVLEGRL</sequence>
<dbReference type="KEGG" id="alf:CFBP5473_16765"/>
<dbReference type="InterPro" id="IPR035093">
    <property type="entry name" value="RelE/ParE_toxin_dom_sf"/>
</dbReference>
<proteinExistence type="predicted"/>
<reference evidence="1 3" key="1">
    <citation type="submission" date="2019-04" db="EMBL/GenBank/DDBJ databases">
        <title>Complete genome sequence of Agrobacterium larrymoorei CFBP5473.</title>
        <authorList>
            <person name="Haryono M."/>
            <person name="Chou L."/>
            <person name="Lin Y.-C."/>
            <person name="Lai E.-M."/>
            <person name="Kuo C.-H."/>
        </authorList>
    </citation>
    <scope>NUCLEOTIDE SEQUENCE [LARGE SCALE GENOMIC DNA]</scope>
    <source>
        <strain evidence="1 3">CFBP5473</strain>
    </source>
</reference>
<evidence type="ECO:0000313" key="4">
    <source>
        <dbReference type="Proteomes" id="UP000826513"/>
    </source>
</evidence>
<dbReference type="Gene3D" id="3.30.2310.20">
    <property type="entry name" value="RelE-like"/>
    <property type="match status" value="1"/>
</dbReference>
<dbReference type="EMBL" id="CP072168">
    <property type="protein sequence ID" value="QYA09933.1"/>
    <property type="molecule type" value="Genomic_DNA"/>
</dbReference>
<protein>
    <submittedName>
        <fullName evidence="1">Type II toxin-antitoxin system RelE/ParE family toxin</fullName>
    </submittedName>
</protein>
<evidence type="ECO:0000313" key="3">
    <source>
        <dbReference type="Proteomes" id="UP000298545"/>
    </source>
</evidence>
<evidence type="ECO:0000313" key="1">
    <source>
        <dbReference type="EMBL" id="QCI99636.1"/>
    </source>
</evidence>
<reference evidence="2 4" key="2">
    <citation type="submission" date="2021-03" db="EMBL/GenBank/DDBJ databases">
        <title>Rapid diversification of plasmids in a genus of pathogenic and nitrogen fixing bacteria.</title>
        <authorList>
            <person name="Weisberg A.J."/>
            <person name="Miller M."/>
            <person name="Ream W."/>
            <person name="Grunwald N.J."/>
            <person name="Chang J.H."/>
        </authorList>
    </citation>
    <scope>NUCLEOTIDE SEQUENCE [LARGE SCALE GENOMIC DNA]</scope>
    <source>
        <strain evidence="2 4">AF3.44</strain>
    </source>
</reference>
<dbReference type="Proteomes" id="UP000826513">
    <property type="component" value="Chromosome 2"/>
</dbReference>
<keyword evidence="4" id="KW-1185">Reference proteome</keyword>
<gene>
    <name evidence="1" type="ORF">CFBP5473_16765</name>
    <name evidence="2" type="ORF">J5285_21570</name>
</gene>
<dbReference type="OrthoDB" id="9814952at2"/>
<dbReference type="RefSeq" id="WP_037172028.1">
    <property type="nucleotide sequence ID" value="NZ_CP039692.1"/>
</dbReference>